<dbReference type="PROSITE" id="PS51625">
    <property type="entry name" value="SAM_MT_TRMB"/>
    <property type="match status" value="1"/>
</dbReference>
<keyword evidence="4 7" id="KW-0808">Transferase</keyword>
<dbReference type="PANTHER" id="PTHR23417:SF14">
    <property type="entry name" value="PENTACOTRIPEPTIDE-REPEAT REGION OF PRORP DOMAIN-CONTAINING PROTEIN"/>
    <property type="match status" value="1"/>
</dbReference>
<gene>
    <name evidence="7 8" type="primary">trmB</name>
    <name evidence="8" type="ORF">Lspi_0315</name>
</gene>
<dbReference type="UniPathway" id="UPA00989"/>
<dbReference type="SUPFAM" id="SSF53335">
    <property type="entry name" value="S-adenosyl-L-methionine-dependent methyltransferases"/>
    <property type="match status" value="1"/>
</dbReference>
<comment type="caution">
    <text evidence="7">Lacks conserved residue(s) required for the propagation of feature annotation.</text>
</comment>
<dbReference type="HAMAP" id="MF_01057">
    <property type="entry name" value="tRNA_methyltr_TrmB"/>
    <property type="match status" value="1"/>
</dbReference>
<accession>A0A0W0Z9V8</accession>
<evidence type="ECO:0000256" key="6">
    <source>
        <dbReference type="ARBA" id="ARBA00022694"/>
    </source>
</evidence>
<evidence type="ECO:0000313" key="8">
    <source>
        <dbReference type="EMBL" id="KTD65896.1"/>
    </source>
</evidence>
<feature type="binding site" evidence="7">
    <location>
        <position position="175"/>
    </location>
    <ligand>
        <name>substrate</name>
    </ligand>
</feature>
<evidence type="ECO:0000313" key="9">
    <source>
        <dbReference type="Proteomes" id="UP000054877"/>
    </source>
</evidence>
<dbReference type="NCBIfam" id="TIGR00091">
    <property type="entry name" value="tRNA (guanosine(46)-N7)-methyltransferase TrmB"/>
    <property type="match status" value="1"/>
</dbReference>
<comment type="catalytic activity">
    <reaction evidence="1 7">
        <text>guanosine(46) in tRNA + S-adenosyl-L-methionine = N(7)-methylguanosine(46) in tRNA + S-adenosyl-L-homocysteine</text>
        <dbReference type="Rhea" id="RHEA:42708"/>
        <dbReference type="Rhea" id="RHEA-COMP:10188"/>
        <dbReference type="Rhea" id="RHEA-COMP:10189"/>
        <dbReference type="ChEBI" id="CHEBI:57856"/>
        <dbReference type="ChEBI" id="CHEBI:59789"/>
        <dbReference type="ChEBI" id="CHEBI:74269"/>
        <dbReference type="ChEBI" id="CHEBI:74480"/>
        <dbReference type="EC" id="2.1.1.33"/>
    </reaction>
</comment>
<evidence type="ECO:0000256" key="3">
    <source>
        <dbReference type="ARBA" id="ARBA00022603"/>
    </source>
</evidence>
<dbReference type="Gene3D" id="3.40.50.150">
    <property type="entry name" value="Vaccinia Virus protein VP39"/>
    <property type="match status" value="1"/>
</dbReference>
<dbReference type="Pfam" id="PF02390">
    <property type="entry name" value="Methyltransf_4"/>
    <property type="match status" value="1"/>
</dbReference>
<keyword evidence="6 7" id="KW-0819">tRNA processing</keyword>
<dbReference type="GO" id="GO:0008176">
    <property type="term" value="F:tRNA (guanine(46)-N7)-methyltransferase activity"/>
    <property type="evidence" value="ECO:0007669"/>
    <property type="project" value="UniProtKB-UniRule"/>
</dbReference>
<comment type="caution">
    <text evidence="8">The sequence shown here is derived from an EMBL/GenBank/DDBJ whole genome shotgun (WGS) entry which is preliminary data.</text>
</comment>
<name>A0A0W0Z9V8_LEGSP</name>
<comment type="pathway">
    <text evidence="7">tRNA modification; N(7)-methylguanine-tRNA biosynthesis.</text>
</comment>
<dbReference type="GO" id="GO:0043527">
    <property type="term" value="C:tRNA methyltransferase complex"/>
    <property type="evidence" value="ECO:0007669"/>
    <property type="project" value="TreeGrafter"/>
</dbReference>
<feature type="binding site" evidence="7">
    <location>
        <position position="89"/>
    </location>
    <ligand>
        <name>S-adenosyl-L-methionine</name>
        <dbReference type="ChEBI" id="CHEBI:59789"/>
    </ligand>
</feature>
<feature type="binding site" evidence="7">
    <location>
        <begin position="212"/>
        <end position="215"/>
    </location>
    <ligand>
        <name>substrate</name>
    </ligand>
</feature>
<dbReference type="InterPro" id="IPR029063">
    <property type="entry name" value="SAM-dependent_MTases_sf"/>
</dbReference>
<feature type="binding site" evidence="7">
    <location>
        <position position="116"/>
    </location>
    <ligand>
        <name>S-adenosyl-L-methionine</name>
        <dbReference type="ChEBI" id="CHEBI:59789"/>
    </ligand>
</feature>
<evidence type="ECO:0000256" key="7">
    <source>
        <dbReference type="HAMAP-Rule" id="MF_01057"/>
    </source>
</evidence>
<proteinExistence type="inferred from homology"/>
<feature type="binding site" evidence="7">
    <location>
        <position position="143"/>
    </location>
    <ligand>
        <name>substrate</name>
    </ligand>
</feature>
<feature type="binding site" evidence="7">
    <location>
        <position position="139"/>
    </location>
    <ligand>
        <name>S-adenosyl-L-methionine</name>
        <dbReference type="ChEBI" id="CHEBI:59789"/>
    </ligand>
</feature>
<evidence type="ECO:0000256" key="4">
    <source>
        <dbReference type="ARBA" id="ARBA00022679"/>
    </source>
</evidence>
<reference evidence="8 9" key="1">
    <citation type="submission" date="2015-11" db="EMBL/GenBank/DDBJ databases">
        <title>Genomic analysis of 38 Legionella species identifies large and diverse effector repertoires.</title>
        <authorList>
            <person name="Burstein D."/>
            <person name="Amaro F."/>
            <person name="Zusman T."/>
            <person name="Lifshitz Z."/>
            <person name="Cohen O."/>
            <person name="Gilbert J.A."/>
            <person name="Pupko T."/>
            <person name="Shuman H.A."/>
            <person name="Segal G."/>
        </authorList>
    </citation>
    <scope>NUCLEOTIDE SEQUENCE [LARGE SCALE GENOMIC DNA]</scope>
    <source>
        <strain evidence="8 9">Mt.St.Helens-9</strain>
    </source>
</reference>
<evidence type="ECO:0000256" key="5">
    <source>
        <dbReference type="ARBA" id="ARBA00022691"/>
    </source>
</evidence>
<dbReference type="PANTHER" id="PTHR23417">
    <property type="entry name" value="3-DEOXY-D-MANNO-OCTULOSONIC-ACID TRANSFERASE/TRNA GUANINE-N 7 - -METHYLTRANSFERASE"/>
    <property type="match status" value="1"/>
</dbReference>
<keyword evidence="9" id="KW-1185">Reference proteome</keyword>
<dbReference type="InterPro" id="IPR055361">
    <property type="entry name" value="tRNA_methyltr_TrmB_bact"/>
</dbReference>
<dbReference type="PATRIC" id="fig|452.5.peg.348"/>
<dbReference type="Proteomes" id="UP000054877">
    <property type="component" value="Unassembled WGS sequence"/>
</dbReference>
<sequence>MPHSKKDVYIMKRTIRSFVLRGGRISTRQQQGLLQWLKDYEMPMAETVWDFDSVFGRNADTVVEIGFGMGASLLAMASEHPQCNFIGIEVHRAGIGSLAADLHDHAIQNVRIAAHDAVEVFNHHLTDNSLAGIQIFFPDPWPKKKHHKRRLIQPGLVRLLVQKLKVGGFLHCATDWEDYAEHMMAVLSDETGLVNKAGEGCFVPRPETRPLTKFEQRGTRLGHGVRDLIFLKR</sequence>
<evidence type="ECO:0000256" key="1">
    <source>
        <dbReference type="ARBA" id="ARBA00000142"/>
    </source>
</evidence>
<evidence type="ECO:0000256" key="2">
    <source>
        <dbReference type="ARBA" id="ARBA00003015"/>
    </source>
</evidence>
<dbReference type="EMBL" id="LNYX01000004">
    <property type="protein sequence ID" value="KTD65896.1"/>
    <property type="molecule type" value="Genomic_DNA"/>
</dbReference>
<organism evidence="8 9">
    <name type="scientific">Legionella spiritensis</name>
    <dbReference type="NCBI Taxonomy" id="452"/>
    <lineage>
        <taxon>Bacteria</taxon>
        <taxon>Pseudomonadati</taxon>
        <taxon>Pseudomonadota</taxon>
        <taxon>Gammaproteobacteria</taxon>
        <taxon>Legionellales</taxon>
        <taxon>Legionellaceae</taxon>
        <taxon>Legionella</taxon>
    </lineage>
</organism>
<dbReference type="EC" id="2.1.1.33" evidence="7"/>
<dbReference type="AlphaFoldDB" id="A0A0W0Z9V8"/>
<keyword evidence="3 7" id="KW-0489">Methyltransferase</keyword>
<feature type="binding site" evidence="7">
    <location>
        <position position="64"/>
    </location>
    <ligand>
        <name>S-adenosyl-L-methionine</name>
        <dbReference type="ChEBI" id="CHEBI:59789"/>
    </ligand>
</feature>
<comment type="similarity">
    <text evidence="7">Belongs to the class I-like SAM-binding methyltransferase superfamily. TrmB family.</text>
</comment>
<protein>
    <recommendedName>
        <fullName evidence="7">tRNA (guanine-N(7)-)-methyltransferase</fullName>
        <ecNumber evidence="7">2.1.1.33</ecNumber>
    </recommendedName>
    <alternativeName>
        <fullName evidence="7">tRNA (guanine(46)-N(7))-methyltransferase</fullName>
    </alternativeName>
    <alternativeName>
        <fullName evidence="7">tRNA(m7G46)-methyltransferase</fullName>
    </alternativeName>
</protein>
<comment type="function">
    <text evidence="2 7">Catalyzes the formation of N(7)-methylguanine at position 46 (m7G46) in tRNA.</text>
</comment>
<dbReference type="STRING" id="452.Lspi_0315"/>
<dbReference type="InterPro" id="IPR003358">
    <property type="entry name" value="tRNA_(Gua-N-7)_MeTrfase_Trmb"/>
</dbReference>
<keyword evidence="5 7" id="KW-0949">S-adenosyl-L-methionine</keyword>